<keyword evidence="2" id="KW-1185">Reference proteome</keyword>
<reference evidence="1 2" key="1">
    <citation type="submission" date="2018-10" db="EMBL/GenBank/DDBJ databases">
        <title>Pseudomonas zhaodongensis NEAU-ST5-21(T) genome.</title>
        <authorList>
            <person name="Peng J."/>
            <person name="Liu Z.-P."/>
        </authorList>
    </citation>
    <scope>NUCLEOTIDE SEQUENCE [LARGE SCALE GENOMIC DNA]</scope>
    <source>
        <strain evidence="1 2">NEAU-ST5-21</strain>
    </source>
</reference>
<dbReference type="EMBL" id="RFFM01000001">
    <property type="protein sequence ID" value="RMH91472.1"/>
    <property type="molecule type" value="Genomic_DNA"/>
</dbReference>
<evidence type="ECO:0000313" key="1">
    <source>
        <dbReference type="EMBL" id="RMH91472.1"/>
    </source>
</evidence>
<sequence length="172" mass="18583">MSSIRSLVVLAMVFLIGGCTTFTQQSAPGLPRAAAWGLVPVVNYSQAPQAGERAEQILLSVLAERGLQPRHYPVMPQSEIPMLDDRERLAKALAWAKAERLDYVISGSVEEWQYKSGLDGEPAVGLSLQVIEPASGRVVWSKSGARAGWSRESLAGTGQKVLRELAGALRLE</sequence>
<name>A0A3M2HX47_9GAMM</name>
<accession>A0A3M2HX47</accession>
<proteinExistence type="predicted"/>
<dbReference type="Proteomes" id="UP000269774">
    <property type="component" value="Unassembled WGS sequence"/>
</dbReference>
<comment type="caution">
    <text evidence="1">The sequence shown here is derived from an EMBL/GenBank/DDBJ whole genome shotgun (WGS) entry which is preliminary data.</text>
</comment>
<dbReference type="OrthoDB" id="9791579at2"/>
<dbReference type="RefSeq" id="WP_122163446.1">
    <property type="nucleotide sequence ID" value="NZ_CP180504.1"/>
</dbReference>
<dbReference type="Gene3D" id="3.40.50.10610">
    <property type="entry name" value="ABC-type transport auxiliary lipoprotein component"/>
    <property type="match status" value="1"/>
</dbReference>
<protein>
    <submittedName>
        <fullName evidence="1">Penicillin-binding protein activator LpoB</fullName>
    </submittedName>
</protein>
<gene>
    <name evidence="1" type="ORF">EA797_01605</name>
</gene>
<organism evidence="1 2">
    <name type="scientific">Stutzerimonas zhaodongensis</name>
    <dbReference type="NCBI Taxonomy" id="1176257"/>
    <lineage>
        <taxon>Bacteria</taxon>
        <taxon>Pseudomonadati</taxon>
        <taxon>Pseudomonadota</taxon>
        <taxon>Gammaproteobacteria</taxon>
        <taxon>Pseudomonadales</taxon>
        <taxon>Pseudomonadaceae</taxon>
        <taxon>Stutzerimonas</taxon>
    </lineage>
</organism>
<dbReference type="AlphaFoldDB" id="A0A3M2HX47"/>
<evidence type="ECO:0000313" key="2">
    <source>
        <dbReference type="Proteomes" id="UP000269774"/>
    </source>
</evidence>
<dbReference type="PROSITE" id="PS51257">
    <property type="entry name" value="PROKAR_LIPOPROTEIN"/>
    <property type="match status" value="1"/>
</dbReference>